<dbReference type="InterPro" id="IPR027619">
    <property type="entry name" value="C-S_lyase_PatB-like"/>
</dbReference>
<evidence type="ECO:0000256" key="5">
    <source>
        <dbReference type="ARBA" id="ARBA00037974"/>
    </source>
</evidence>
<dbReference type="InterPro" id="IPR051798">
    <property type="entry name" value="Class-II_PLP-Dep_Aminotrans"/>
</dbReference>
<comment type="cofactor">
    <cofactor evidence="1">
        <name>pyridoxal 5'-phosphate</name>
        <dbReference type="ChEBI" id="CHEBI:597326"/>
    </cofactor>
</comment>
<evidence type="ECO:0000259" key="6">
    <source>
        <dbReference type="Pfam" id="PF00155"/>
    </source>
</evidence>
<evidence type="ECO:0000256" key="4">
    <source>
        <dbReference type="ARBA" id="ARBA00023239"/>
    </source>
</evidence>
<evidence type="ECO:0000256" key="2">
    <source>
        <dbReference type="ARBA" id="ARBA00012224"/>
    </source>
</evidence>
<feature type="domain" description="Aminotransferase class I/classII large" evidence="6">
    <location>
        <begin position="47"/>
        <end position="381"/>
    </location>
</feature>
<dbReference type="InterPro" id="IPR015421">
    <property type="entry name" value="PyrdxlP-dep_Trfase_major"/>
</dbReference>
<gene>
    <name evidence="7" type="ORF">OM960_02840</name>
</gene>
<evidence type="ECO:0000256" key="1">
    <source>
        <dbReference type="ARBA" id="ARBA00001933"/>
    </source>
</evidence>
<keyword evidence="7" id="KW-0032">Aminotransferase</keyword>
<dbReference type="InterPro" id="IPR015424">
    <property type="entry name" value="PyrdxlP-dep_Trfase"/>
</dbReference>
<keyword evidence="4" id="KW-0456">Lyase</keyword>
<dbReference type="EMBL" id="JAPDOG010000002">
    <property type="protein sequence ID" value="MCW3780516.1"/>
    <property type="molecule type" value="Genomic_DNA"/>
</dbReference>
<dbReference type="InterPro" id="IPR004839">
    <property type="entry name" value="Aminotransferase_I/II_large"/>
</dbReference>
<protein>
    <recommendedName>
        <fullName evidence="2">cysteine-S-conjugate beta-lyase</fullName>
        <ecNumber evidence="2">4.4.1.13</ecNumber>
    </recommendedName>
</protein>
<proteinExistence type="inferred from homology"/>
<name>A0ABT3IYR0_9RHOB</name>
<sequence>MKFDEIIDFRGKHTSKWDTMEKNLGVAPKDGLAMWVADMEFRQPQGMIDAVKRAADNALFTYFGDAGDYNASIQWWMRERHGWAVDEKAIFTTHGLVNAVSMCLETYTSPGDGVVIFTPVYHAFARVIRANDRRLVECPLAIRDGVYQMDFDTWDAQMTGTEKMAILCSPHNPGGRVWTRAELQGMADFAKRHDLILISDEVHHDLVYPGQKHIAMPLVDSSIANRLIVLTATSKTFNVAGMHCGNAIIHDEGLRAAYAKRIHQLSVSPNSLSMHMTPALYSPEGAAWVDELTAYLAGNHRLFLDGINAIPGLRMLPMQATYLAWVDFSGTGMMREEFAARVAGDAKIAASPGPVFGAGGESFLRFNIAMPRVRIADAVERMQRAFGDLQ</sequence>
<comment type="similarity">
    <text evidence="5">Belongs to the class-II pyridoxal-phosphate-dependent aminotransferase family. MalY/PatB cystathionine beta-lyase subfamily.</text>
</comment>
<dbReference type="Gene3D" id="3.40.640.10">
    <property type="entry name" value="Type I PLP-dependent aspartate aminotransferase-like (Major domain)"/>
    <property type="match status" value="1"/>
</dbReference>
<dbReference type="GO" id="GO:0008483">
    <property type="term" value="F:transaminase activity"/>
    <property type="evidence" value="ECO:0007669"/>
    <property type="project" value="UniProtKB-KW"/>
</dbReference>
<comment type="caution">
    <text evidence="7">The sequence shown here is derived from an EMBL/GenBank/DDBJ whole genome shotgun (WGS) entry which is preliminary data.</text>
</comment>
<dbReference type="RefSeq" id="WP_264771027.1">
    <property type="nucleotide sequence ID" value="NZ_JAPDOG010000002.1"/>
</dbReference>
<organism evidence="7 8">
    <name type="scientific">Defluviimonas salinarum</name>
    <dbReference type="NCBI Taxonomy" id="2992147"/>
    <lineage>
        <taxon>Bacteria</taxon>
        <taxon>Pseudomonadati</taxon>
        <taxon>Pseudomonadota</taxon>
        <taxon>Alphaproteobacteria</taxon>
        <taxon>Rhodobacterales</taxon>
        <taxon>Paracoccaceae</taxon>
        <taxon>Albidovulum</taxon>
    </lineage>
</organism>
<dbReference type="SUPFAM" id="SSF53383">
    <property type="entry name" value="PLP-dependent transferases"/>
    <property type="match status" value="1"/>
</dbReference>
<reference evidence="7 8" key="1">
    <citation type="submission" date="2022-10" db="EMBL/GenBank/DDBJ databases">
        <title>Defluviimonas sp. CAU 1641 isolated from mud.</title>
        <authorList>
            <person name="Kim W."/>
        </authorList>
    </citation>
    <scope>NUCLEOTIDE SEQUENCE [LARGE SCALE GENOMIC DNA]</scope>
    <source>
        <strain evidence="7 8">CAU 1641</strain>
    </source>
</reference>
<dbReference type="Proteomes" id="UP001207582">
    <property type="component" value="Unassembled WGS sequence"/>
</dbReference>
<accession>A0ABT3IYR0</accession>
<evidence type="ECO:0000313" key="8">
    <source>
        <dbReference type="Proteomes" id="UP001207582"/>
    </source>
</evidence>
<keyword evidence="8" id="KW-1185">Reference proteome</keyword>
<dbReference type="Pfam" id="PF00155">
    <property type="entry name" value="Aminotran_1_2"/>
    <property type="match status" value="1"/>
</dbReference>
<dbReference type="InterPro" id="IPR015422">
    <property type="entry name" value="PyrdxlP-dep_Trfase_small"/>
</dbReference>
<dbReference type="CDD" id="cd00609">
    <property type="entry name" value="AAT_like"/>
    <property type="match status" value="1"/>
</dbReference>
<dbReference type="EC" id="4.4.1.13" evidence="2"/>
<dbReference type="PANTHER" id="PTHR43525">
    <property type="entry name" value="PROTEIN MALY"/>
    <property type="match status" value="1"/>
</dbReference>
<dbReference type="NCBIfam" id="TIGR04350">
    <property type="entry name" value="C_S_lyase_PatB"/>
    <property type="match status" value="1"/>
</dbReference>
<evidence type="ECO:0000256" key="3">
    <source>
        <dbReference type="ARBA" id="ARBA00022898"/>
    </source>
</evidence>
<evidence type="ECO:0000313" key="7">
    <source>
        <dbReference type="EMBL" id="MCW3780516.1"/>
    </source>
</evidence>
<dbReference type="PANTHER" id="PTHR43525:SF1">
    <property type="entry name" value="PROTEIN MALY"/>
    <property type="match status" value="1"/>
</dbReference>
<keyword evidence="7" id="KW-0808">Transferase</keyword>
<keyword evidence="3" id="KW-0663">Pyridoxal phosphate</keyword>
<dbReference type="Gene3D" id="3.90.1150.10">
    <property type="entry name" value="Aspartate Aminotransferase, domain 1"/>
    <property type="match status" value="1"/>
</dbReference>